<dbReference type="Pfam" id="PF02985">
    <property type="entry name" value="HEAT"/>
    <property type="match status" value="1"/>
</dbReference>
<dbReference type="InterPro" id="IPR021133">
    <property type="entry name" value="HEAT_type_2"/>
</dbReference>
<accession>A0A4Y7PF52</accession>
<evidence type="ECO:0000313" key="3">
    <source>
        <dbReference type="EMBL" id="TDL13997.1"/>
    </source>
</evidence>
<sequence length="902" mass="99553">MSPTIINQVIVNTNDDDWSVRQASLQVLGKLATLVSSTPADSNDGTMAEKIINAVVSKFNDGDEDVRAASLEALGELITHDSDALWKDMTLIDIITRKILKMSTGSPGRNHTEQVGTQHESPMIPPAISDETDENMSWVVQHISLQALGKLAMNGEFRKRLLTHIHTIIEIFEGYGGNVANSKPEIEQTMLELAIHLGIPDAEIEDDKVAEKFELNRDPMRNGDKLTRLLKVQEVPTNQATDDNPKGIDKITSGLQSNHRFLRIVSTATVMELAKKDKPAQESIATREIIKGIVAGTTDGNGHVREMSIQVLGKLAKYGEMWKDNVTPKELLNVIVKGFIDKDEGVREASVLALGELAKCGPPTMIDKALVVRATAQHLIDVSDTVKKDALHVLKKLAEPPALTAVVNALVKLAKDGTREIAIASVIFPRIFSHTKEKAQQQQTNAKSTNVELQNVDASEESRVRALVNLVKSEDTRNHSIALGVVFSMVQGLRHDDTAVRQANARGLGELATFESFWDQPQRNVNVNNIDQKSGQKSFQLQVECIKAISELVTKDGLDGQMEKEIENVVDLLNDSNLHVQQATAEVLGVMAGYEWEFRKNKHAIESLCKLVEDHKNKNSRVAAVKALIKFKLEDDDLRWKVIPVMAEVLGNTGDSANTCSLEDLKKVLVKFEDITKLLEHANNSNDRVRLEVLKTLPLLSEYLDQLTGNLPESIVTMIINHLRPDNPPLRRAGLDALSSLAKFLDQSTIIPEHILAIIDMLGNKDLLVRDSSVKALSNLGAIVVSPNLLQQLMNQLDKKDALLAQSIAAVFENLAETAGFGQRLPTDFWDKVAQWLTQPQTGTSGLRALRAFAKQENLNLKEEIRESVIVPALLEMRRSSTSWHAGTIGLLYLGLFDAESH</sequence>
<dbReference type="AlphaFoldDB" id="A0A4Y7PF52"/>
<evidence type="ECO:0000313" key="4">
    <source>
        <dbReference type="Proteomes" id="UP000294933"/>
    </source>
</evidence>
<proteinExistence type="predicted"/>
<dbReference type="InterPro" id="IPR045206">
    <property type="entry name" value="Maestro_heat-like_prot"/>
</dbReference>
<organism evidence="3 4">
    <name type="scientific">Rickenella mellea</name>
    <dbReference type="NCBI Taxonomy" id="50990"/>
    <lineage>
        <taxon>Eukaryota</taxon>
        <taxon>Fungi</taxon>
        <taxon>Dikarya</taxon>
        <taxon>Basidiomycota</taxon>
        <taxon>Agaricomycotina</taxon>
        <taxon>Agaricomycetes</taxon>
        <taxon>Hymenochaetales</taxon>
        <taxon>Rickenellaceae</taxon>
        <taxon>Rickenella</taxon>
    </lineage>
</organism>
<dbReference type="PANTHER" id="PTHR23120:SF0">
    <property type="entry name" value="MAESTRO HEAT-LIKE REPEAT FAMILY MEMBER 1"/>
    <property type="match status" value="1"/>
</dbReference>
<keyword evidence="4" id="KW-1185">Reference proteome</keyword>
<gene>
    <name evidence="3" type="ORF">BD410DRAFT_846439</name>
</gene>
<dbReference type="PANTHER" id="PTHR23120">
    <property type="entry name" value="MAESTRO-RELATED HEAT DOMAIN-CONTAINING"/>
    <property type="match status" value="1"/>
</dbReference>
<feature type="repeat" description="HEAT" evidence="2">
    <location>
        <begin position="1"/>
        <end position="43"/>
    </location>
</feature>
<dbReference type="EMBL" id="ML170411">
    <property type="protein sequence ID" value="TDL13997.1"/>
    <property type="molecule type" value="Genomic_DNA"/>
</dbReference>
<evidence type="ECO:0000256" key="1">
    <source>
        <dbReference type="ARBA" id="ARBA00022737"/>
    </source>
</evidence>
<dbReference type="VEuPathDB" id="FungiDB:BD410DRAFT_846439"/>
<dbReference type="Gene3D" id="1.25.10.10">
    <property type="entry name" value="Leucine-rich Repeat Variant"/>
    <property type="match status" value="3"/>
</dbReference>
<evidence type="ECO:0000256" key="2">
    <source>
        <dbReference type="PROSITE-ProRule" id="PRU00103"/>
    </source>
</evidence>
<dbReference type="InterPro" id="IPR000357">
    <property type="entry name" value="HEAT"/>
</dbReference>
<dbReference type="InterPro" id="IPR011989">
    <property type="entry name" value="ARM-like"/>
</dbReference>
<dbReference type="OrthoDB" id="3136213at2759"/>
<keyword evidence="1" id="KW-0677">Repeat</keyword>
<dbReference type="GO" id="GO:0005737">
    <property type="term" value="C:cytoplasm"/>
    <property type="evidence" value="ECO:0007669"/>
    <property type="project" value="TreeGrafter"/>
</dbReference>
<dbReference type="InterPro" id="IPR016024">
    <property type="entry name" value="ARM-type_fold"/>
</dbReference>
<dbReference type="PROSITE" id="PS50077">
    <property type="entry name" value="HEAT_REPEAT"/>
    <property type="match status" value="1"/>
</dbReference>
<protein>
    <submittedName>
        <fullName evidence="3">ARM repeat-containing protein</fullName>
    </submittedName>
</protein>
<name>A0A4Y7PF52_9AGAM</name>
<dbReference type="SUPFAM" id="SSF48371">
    <property type="entry name" value="ARM repeat"/>
    <property type="match status" value="2"/>
</dbReference>
<reference evidence="3 4" key="1">
    <citation type="submission" date="2018-06" db="EMBL/GenBank/DDBJ databases">
        <title>A transcriptomic atlas of mushroom development highlights an independent origin of complex multicellularity.</title>
        <authorList>
            <consortium name="DOE Joint Genome Institute"/>
            <person name="Krizsan K."/>
            <person name="Almasi E."/>
            <person name="Merenyi Z."/>
            <person name="Sahu N."/>
            <person name="Viragh M."/>
            <person name="Koszo T."/>
            <person name="Mondo S."/>
            <person name="Kiss B."/>
            <person name="Balint B."/>
            <person name="Kues U."/>
            <person name="Barry K."/>
            <person name="Hegedus J.C."/>
            <person name="Henrissat B."/>
            <person name="Johnson J."/>
            <person name="Lipzen A."/>
            <person name="Ohm R."/>
            <person name="Nagy I."/>
            <person name="Pangilinan J."/>
            <person name="Yan J."/>
            <person name="Xiong Y."/>
            <person name="Grigoriev I.V."/>
            <person name="Hibbett D.S."/>
            <person name="Nagy L.G."/>
        </authorList>
    </citation>
    <scope>NUCLEOTIDE SEQUENCE [LARGE SCALE GENOMIC DNA]</scope>
    <source>
        <strain evidence="3 4">SZMC22713</strain>
    </source>
</reference>
<dbReference type="Proteomes" id="UP000294933">
    <property type="component" value="Unassembled WGS sequence"/>
</dbReference>